<dbReference type="Proteomes" id="UP000030832">
    <property type="component" value="Unassembled WGS sequence"/>
</dbReference>
<dbReference type="GO" id="GO:0009847">
    <property type="term" value="P:spore germination"/>
    <property type="evidence" value="ECO:0007669"/>
    <property type="project" value="UniProtKB-UniRule"/>
</dbReference>
<comment type="similarity">
    <text evidence="2 4">Belongs to the GerABKA family.</text>
</comment>
<dbReference type="InterPro" id="IPR050768">
    <property type="entry name" value="UPF0353/GerABKA_families"/>
</dbReference>
<keyword evidence="5" id="KW-1133">Transmembrane helix</keyword>
<evidence type="ECO:0000313" key="7">
    <source>
        <dbReference type="Proteomes" id="UP000030832"/>
    </source>
</evidence>
<keyword evidence="7" id="KW-1185">Reference proteome</keyword>
<dbReference type="eggNOG" id="COG0697">
    <property type="taxonomic scope" value="Bacteria"/>
</dbReference>
<evidence type="ECO:0000256" key="5">
    <source>
        <dbReference type="SAM" id="Phobius"/>
    </source>
</evidence>
<dbReference type="AlphaFoldDB" id="A0A0B0IGL1"/>
<reference evidence="6 7" key="1">
    <citation type="submission" date="2014-09" db="EMBL/GenBank/DDBJ databases">
        <title>Genome sequencing and annotation of Bacillus Okhensis strain Kh10-101T.</title>
        <authorList>
            <person name="Prakash J.S."/>
        </authorList>
    </citation>
    <scope>NUCLEOTIDE SEQUENCE [LARGE SCALE GENOMIC DNA]</scope>
    <source>
        <strain evidence="7">Kh10-101T</strain>
    </source>
</reference>
<keyword evidence="5" id="KW-0812">Transmembrane</keyword>
<evidence type="ECO:0000256" key="1">
    <source>
        <dbReference type="ARBA" id="ARBA00004141"/>
    </source>
</evidence>
<comment type="subcellular location">
    <subcellularLocation>
        <location evidence="4">Cell membrane</location>
    </subcellularLocation>
    <subcellularLocation>
        <location evidence="1">Membrane</location>
        <topology evidence="1">Multi-pass membrane protein</topology>
    </subcellularLocation>
</comment>
<dbReference type="RefSeq" id="WP_034628147.1">
    <property type="nucleotide sequence ID" value="NZ_JRJU01000009.1"/>
</dbReference>
<evidence type="ECO:0000256" key="2">
    <source>
        <dbReference type="ARBA" id="ARBA00005278"/>
    </source>
</evidence>
<dbReference type="InterPro" id="IPR004995">
    <property type="entry name" value="Spore_Ger"/>
</dbReference>
<evidence type="ECO:0000256" key="4">
    <source>
        <dbReference type="PIRNR" id="PIRNR005690"/>
    </source>
</evidence>
<proteinExistence type="inferred from homology"/>
<gene>
    <name evidence="6" type="ORF">LQ50_09040</name>
</gene>
<organism evidence="6 7">
    <name type="scientific">Halalkalibacter okhensis</name>
    <dbReference type="NCBI Taxonomy" id="333138"/>
    <lineage>
        <taxon>Bacteria</taxon>
        <taxon>Bacillati</taxon>
        <taxon>Bacillota</taxon>
        <taxon>Bacilli</taxon>
        <taxon>Bacillales</taxon>
        <taxon>Bacillaceae</taxon>
        <taxon>Halalkalibacter</taxon>
    </lineage>
</organism>
<keyword evidence="3 4" id="KW-0472">Membrane</keyword>
<evidence type="ECO:0000313" key="6">
    <source>
        <dbReference type="EMBL" id="KHF40410.1"/>
    </source>
</evidence>
<dbReference type="GO" id="GO:0005886">
    <property type="term" value="C:plasma membrane"/>
    <property type="evidence" value="ECO:0007669"/>
    <property type="project" value="UniProtKB-SubCell"/>
</dbReference>
<comment type="caution">
    <text evidence="6">The sequence shown here is derived from an EMBL/GenBank/DDBJ whole genome shotgun (WGS) entry which is preliminary data.</text>
</comment>
<accession>A0A0B0IGL1</accession>
<evidence type="ECO:0000256" key="3">
    <source>
        <dbReference type="ARBA" id="ARBA00023136"/>
    </source>
</evidence>
<dbReference type="PANTHER" id="PTHR22550:SF5">
    <property type="entry name" value="LEUCINE ZIPPER PROTEIN 4"/>
    <property type="match status" value="1"/>
</dbReference>
<protein>
    <submittedName>
        <fullName evidence="6">Spore gernimation protein</fullName>
    </submittedName>
</protein>
<feature type="transmembrane region" description="Helical" evidence="5">
    <location>
        <begin position="412"/>
        <end position="433"/>
    </location>
</feature>
<dbReference type="Pfam" id="PF03323">
    <property type="entry name" value="GerA"/>
    <property type="match status" value="1"/>
</dbReference>
<name>A0A0B0IGL1_9BACI</name>
<sequence>MKKVFKQIISSMKLDQKNDITTPEDIVDDQNGVISISPSLKKNEEECNQTFEKNYDFYMEKVYVGKREGLILYLTSMVDLITVAETIRPALANAYREQKHVSTDSELENFQKEFFSSNDSILINYNHEVFWYVLSGYTVILIDGLKKGIALSTVTTESRAVEQSKTQTIVRGPQDSFTEVKATNVSLIRRRIKNPHLKVEQFTVGKDTQTSVCVAYLDNVASEDIVSQVRQRVKDIKGSAIFDSGNIEEFIADRVITPFPMLYHTDRPDTVSANIVEGKVAIIVDGTPYVLLAPVVFTDFFQVSEDYYQGFMMASMLRLLRYLAFLIALLLPSFYIGLTTYHPQLIPTDLIISIQAQREGVPFPAVVELLLMEITFEILREAGVRMPRVVGQTVSIVGALVIGQAAVEAGVVSHFLVIIVALTAMAGFVSPIYSFANSTRLLRFALIFMTAALGLFGTIIGFLLIIAHLASLKSFGVPYLAPMGPFILEDQKDVFIRLPIQLMKRRPNYLHPKAEVKEPNANTLPSKKKEEST</sequence>
<dbReference type="STRING" id="333138.LQ50_09040"/>
<dbReference type="PANTHER" id="PTHR22550">
    <property type="entry name" value="SPORE GERMINATION PROTEIN"/>
    <property type="match status" value="1"/>
</dbReference>
<dbReference type="EMBL" id="JRJU01000009">
    <property type="protein sequence ID" value="KHF40410.1"/>
    <property type="molecule type" value="Genomic_DNA"/>
</dbReference>
<dbReference type="PIRSF" id="PIRSF005690">
    <property type="entry name" value="GerBA"/>
    <property type="match status" value="1"/>
</dbReference>
<feature type="transmembrane region" description="Helical" evidence="5">
    <location>
        <begin position="445"/>
        <end position="470"/>
    </location>
</feature>
<dbReference type="OrthoDB" id="9772630at2"/>
<feature type="transmembrane region" description="Helical" evidence="5">
    <location>
        <begin position="319"/>
        <end position="341"/>
    </location>
</feature>